<dbReference type="Proteomes" id="UP000077202">
    <property type="component" value="Unassembled WGS sequence"/>
</dbReference>
<proteinExistence type="predicted"/>
<comment type="caution">
    <text evidence="1">The sequence shown here is derived from an EMBL/GenBank/DDBJ whole genome shotgun (WGS) entry which is preliminary data.</text>
</comment>
<sequence length="610" mass="69314">MKAHEVKKELQKSLLEAEVPDHVVVNWPKKELPSSNSIWDEFGPVVRICDNQRVEVQESDAITIIFVGCKKCSTPYSWTSLFASVITNAWRCRSRMRSRSSLWGAKSAARLIRGLRLVVLSRCASKTARRSQSLPAHGHAQTVQPIAAQKQMLVKSCAAMCAVDMCPFAIVSDEGFQSLLQTVLDISVASKNPIRIKYLLSDEVTVNTYQTLCQVLITELQAHFQDRMDVGCTLDIWTEPLTSIAYMSVTMHYIDAAFKHYARILQVDQFPGVSHTAVAILKTFKHCIISFTREFDNMNGPVKEQIKVTTDYALNNCGQDGLPSEFQWNGYADHSISTCESFVLDKRTSIVNSKKSKPYYQFYTNAPVVFDMLDNCKALVTYVKRVGLNKQLTPKLKQAVATRWVGILIMTNSIDCEFESHHETLALRHQEQKMDVIDQPLLHELVLFLNLFQIATKELEAFKTPTLHLVTHWRKVLLEHYDIVDEERVVKDKDGVEKPIISELEIDDKLQREAITIIKSTMVRNSPPTLTIDDKRLVLATAPNRHTLKRKRVAIPVVLPRRCINNISSNDDDDDQDDIDGVLNATTLKILVITELRRMRHTRSPSPRRG</sequence>
<dbReference type="AlphaFoldDB" id="A0A176WPA3"/>
<dbReference type="PANTHER" id="PTHR46169">
    <property type="entry name" value="DNA REPLICATION-RELATED ELEMENT FACTOR, ISOFORM A"/>
    <property type="match status" value="1"/>
</dbReference>
<organism evidence="1 2">
    <name type="scientific">Marchantia polymorpha subsp. ruderalis</name>
    <dbReference type="NCBI Taxonomy" id="1480154"/>
    <lineage>
        <taxon>Eukaryota</taxon>
        <taxon>Viridiplantae</taxon>
        <taxon>Streptophyta</taxon>
        <taxon>Embryophyta</taxon>
        <taxon>Marchantiophyta</taxon>
        <taxon>Marchantiopsida</taxon>
        <taxon>Marchantiidae</taxon>
        <taxon>Marchantiales</taxon>
        <taxon>Marchantiaceae</taxon>
        <taxon>Marchantia</taxon>
    </lineage>
</organism>
<dbReference type="SUPFAM" id="SSF53098">
    <property type="entry name" value="Ribonuclease H-like"/>
    <property type="match status" value="1"/>
</dbReference>
<name>A0A176WPA3_MARPO</name>
<dbReference type="SUPFAM" id="SSF140996">
    <property type="entry name" value="Hermes dimerisation domain"/>
    <property type="match status" value="1"/>
</dbReference>
<evidence type="ECO:0000313" key="1">
    <source>
        <dbReference type="EMBL" id="OAE34960.1"/>
    </source>
</evidence>
<keyword evidence="2" id="KW-1185">Reference proteome</keyword>
<gene>
    <name evidence="1" type="ORF">AXG93_593s1160</name>
</gene>
<dbReference type="InterPro" id="IPR012337">
    <property type="entry name" value="RNaseH-like_sf"/>
</dbReference>
<dbReference type="PANTHER" id="PTHR46169:SF15">
    <property type="entry name" value="INNER CENTROMERE PROTEIN A-LIKE ISOFORM X1-RELATED"/>
    <property type="match status" value="1"/>
</dbReference>
<dbReference type="GO" id="GO:0006357">
    <property type="term" value="P:regulation of transcription by RNA polymerase II"/>
    <property type="evidence" value="ECO:0007669"/>
    <property type="project" value="TreeGrafter"/>
</dbReference>
<dbReference type="EMBL" id="LVLJ01000294">
    <property type="protein sequence ID" value="OAE34960.1"/>
    <property type="molecule type" value="Genomic_DNA"/>
</dbReference>
<dbReference type="InterPro" id="IPR052717">
    <property type="entry name" value="Vacuolar_transposase_reg"/>
</dbReference>
<dbReference type="GO" id="GO:0005634">
    <property type="term" value="C:nucleus"/>
    <property type="evidence" value="ECO:0007669"/>
    <property type="project" value="TreeGrafter"/>
</dbReference>
<accession>A0A176WPA3</accession>
<evidence type="ECO:0000313" key="2">
    <source>
        <dbReference type="Proteomes" id="UP000077202"/>
    </source>
</evidence>
<reference evidence="1" key="1">
    <citation type="submission" date="2016-03" db="EMBL/GenBank/DDBJ databases">
        <title>Mechanisms controlling the formation of the plant cell surface in tip-growing cells are functionally conserved among land plants.</title>
        <authorList>
            <person name="Honkanen S."/>
            <person name="Jones V.A."/>
            <person name="Morieri G."/>
            <person name="Champion C."/>
            <person name="Hetherington A.J."/>
            <person name="Kelly S."/>
            <person name="Saint-Marcoux D."/>
            <person name="Proust H."/>
            <person name="Prescott H."/>
            <person name="Dolan L."/>
        </authorList>
    </citation>
    <scope>NUCLEOTIDE SEQUENCE [LARGE SCALE GENOMIC DNA]</scope>
    <source>
        <tissue evidence="1">Whole gametophyte</tissue>
    </source>
</reference>
<protein>
    <submittedName>
        <fullName evidence="1">Uncharacterized protein</fullName>
    </submittedName>
</protein>
<dbReference type="Gene3D" id="1.10.10.1070">
    <property type="entry name" value="Zinc finger, BED domain-containing"/>
    <property type="match status" value="1"/>
</dbReference>